<evidence type="ECO:0000313" key="4">
    <source>
        <dbReference type="Proteomes" id="UP001144205"/>
    </source>
</evidence>
<gene>
    <name evidence="3" type="ORF">STA1M1_33710</name>
</gene>
<accession>A0ABQ5LWZ7</accession>
<dbReference type="Proteomes" id="UP001144205">
    <property type="component" value="Unassembled WGS sequence"/>
</dbReference>
<dbReference type="SUPFAM" id="SSF53850">
    <property type="entry name" value="Periplasmic binding protein-like II"/>
    <property type="match status" value="1"/>
</dbReference>
<keyword evidence="1" id="KW-0732">Signal</keyword>
<organism evidence="3 4">
    <name type="scientific">Sinisalibacter aestuarii</name>
    <dbReference type="NCBI Taxonomy" id="2949426"/>
    <lineage>
        <taxon>Bacteria</taxon>
        <taxon>Pseudomonadati</taxon>
        <taxon>Pseudomonadota</taxon>
        <taxon>Alphaproteobacteria</taxon>
        <taxon>Rhodobacterales</taxon>
        <taxon>Roseobacteraceae</taxon>
        <taxon>Sinisalibacter</taxon>
    </lineage>
</organism>
<feature type="domain" description="ABC-type glycine betaine transport system substrate-binding" evidence="2">
    <location>
        <begin position="30"/>
        <end position="315"/>
    </location>
</feature>
<evidence type="ECO:0000313" key="3">
    <source>
        <dbReference type="EMBL" id="GKY89502.1"/>
    </source>
</evidence>
<comment type="caution">
    <text evidence="3">The sequence shown here is derived from an EMBL/GenBank/DDBJ whole genome shotgun (WGS) entry which is preliminary data.</text>
</comment>
<sequence>MTFNKLGMLGALGLGVSVFATAAQAQECGDITIAEMNWASAELMANVDKLILEAGYGCSVELVPGATETTFASMNEKAQPDVAPELWANAVRTQLSAAEDEGRMHILNMGPITGLGEGWWVTPKFAEAHPDLDTVEKLLEHPELFPYAEDESKGAFMGCPAGWGCQLVNANLFRAFGMEDKGWVLVDPGSAAGLDGSIAKASERDEPWFGYYWSPTSVIGKYNLQMLPFEVEFAGRDNWDNCIALAEQDCADPQPSAWTQSEVFSVVTDEFMAKGGTASEYFEKRVFPGTAMNEMLVYMSENQATGEDAAYHFLEAYEDVWGAWVSPDVAEMVKAEL</sequence>
<feature type="chain" id="PRO_5047362059" evidence="1">
    <location>
        <begin position="26"/>
        <end position="337"/>
    </location>
</feature>
<dbReference type="EMBL" id="BROH01000012">
    <property type="protein sequence ID" value="GKY89502.1"/>
    <property type="molecule type" value="Genomic_DNA"/>
</dbReference>
<dbReference type="RefSeq" id="WP_281843521.1">
    <property type="nucleotide sequence ID" value="NZ_BROH01000012.1"/>
</dbReference>
<proteinExistence type="predicted"/>
<keyword evidence="4" id="KW-1185">Reference proteome</keyword>
<protein>
    <submittedName>
        <fullName evidence="3">ABC transporter substrate-binding protein</fullName>
    </submittedName>
</protein>
<dbReference type="InterPro" id="IPR007210">
    <property type="entry name" value="ABC_Gly_betaine_transp_sub-bd"/>
</dbReference>
<reference evidence="3" key="1">
    <citation type="journal article" date="2023" name="Int. J. Syst. Evol. Microbiol.">
        <title>Sinisalibacter aestuarii sp. nov., isolated from estuarine sediment of the Arakawa River.</title>
        <authorList>
            <person name="Arafat S.T."/>
            <person name="Hirano S."/>
            <person name="Sato A."/>
            <person name="Takeuchi K."/>
            <person name="Yasuda T."/>
            <person name="Terahara T."/>
            <person name="Hamada M."/>
            <person name="Kobayashi T."/>
        </authorList>
    </citation>
    <scope>NUCLEOTIDE SEQUENCE</scope>
    <source>
        <strain evidence="3">B-399</strain>
    </source>
</reference>
<dbReference type="Gene3D" id="3.40.190.100">
    <property type="entry name" value="Glycine betaine-binding periplasmic protein, domain 2"/>
    <property type="match status" value="1"/>
</dbReference>
<evidence type="ECO:0000259" key="2">
    <source>
        <dbReference type="Pfam" id="PF04069"/>
    </source>
</evidence>
<name>A0ABQ5LWZ7_9RHOB</name>
<feature type="signal peptide" evidence="1">
    <location>
        <begin position="1"/>
        <end position="25"/>
    </location>
</feature>
<evidence type="ECO:0000256" key="1">
    <source>
        <dbReference type="SAM" id="SignalP"/>
    </source>
</evidence>
<dbReference type="Pfam" id="PF04069">
    <property type="entry name" value="OpuAC"/>
    <property type="match status" value="1"/>
</dbReference>